<comment type="caution">
    <text evidence="5">The sequence shown here is derived from an EMBL/GenBank/DDBJ whole genome shotgun (WGS) entry which is preliminary data.</text>
</comment>
<evidence type="ECO:0000313" key="6">
    <source>
        <dbReference type="Proteomes" id="UP001596380"/>
    </source>
</evidence>
<organism evidence="5 6">
    <name type="scientific">Actinomadura yumaensis</name>
    <dbReference type="NCBI Taxonomy" id="111807"/>
    <lineage>
        <taxon>Bacteria</taxon>
        <taxon>Bacillati</taxon>
        <taxon>Actinomycetota</taxon>
        <taxon>Actinomycetes</taxon>
        <taxon>Streptosporangiales</taxon>
        <taxon>Thermomonosporaceae</taxon>
        <taxon>Actinomadura</taxon>
    </lineage>
</organism>
<dbReference type="InterPro" id="IPR012533">
    <property type="entry name" value="YcnI-copper_dom"/>
</dbReference>
<evidence type="ECO:0000259" key="4">
    <source>
        <dbReference type="Pfam" id="PF07987"/>
    </source>
</evidence>
<feature type="transmembrane region" description="Helical" evidence="2">
    <location>
        <begin position="213"/>
        <end position="232"/>
    </location>
</feature>
<reference evidence="6" key="1">
    <citation type="journal article" date="2019" name="Int. J. Syst. Evol. Microbiol.">
        <title>The Global Catalogue of Microorganisms (GCM) 10K type strain sequencing project: providing services to taxonomists for standard genome sequencing and annotation.</title>
        <authorList>
            <consortium name="The Broad Institute Genomics Platform"/>
            <consortium name="The Broad Institute Genome Sequencing Center for Infectious Disease"/>
            <person name="Wu L."/>
            <person name="Ma J."/>
        </authorList>
    </citation>
    <scope>NUCLEOTIDE SEQUENCE [LARGE SCALE GENOMIC DNA]</scope>
    <source>
        <strain evidence="6">JCM 3369</strain>
    </source>
</reference>
<feature type="chain" id="PRO_5046281694" evidence="3">
    <location>
        <begin position="29"/>
        <end position="239"/>
    </location>
</feature>
<keyword evidence="2" id="KW-1133">Transmembrane helix</keyword>
<accession>A0ABW2D1E7</accession>
<feature type="compositionally biased region" description="Low complexity" evidence="1">
    <location>
        <begin position="179"/>
        <end position="200"/>
    </location>
</feature>
<protein>
    <submittedName>
        <fullName evidence="5">YcnI family protein</fullName>
    </submittedName>
</protein>
<sequence>MLVKQRARRRAALVGAGAAIAVVGLASAASAHVTVNPGTAEQGGFTKVSFRVPNERDDAGTTKVQVDLPADHPIAFVSVRPVPGWDVKVDKTKLKTPVKSEGGELTKAVSRITWSGGKIEAGQFQEFDVSLGPLPTGVDRVLFKAEQTYSGGEVVKWDQDPGNGPNEPEHPAPVLKLTPKGAAEPAAAGAPSVKASPAAATESDASDGTARTLGGIGIAVGVIGLAVGGYGLSRARTRS</sequence>
<evidence type="ECO:0000313" key="5">
    <source>
        <dbReference type="EMBL" id="MFC6886718.1"/>
    </source>
</evidence>
<keyword evidence="3" id="KW-0732">Signal</keyword>
<evidence type="ECO:0000256" key="3">
    <source>
        <dbReference type="SAM" id="SignalP"/>
    </source>
</evidence>
<feature type="region of interest" description="Disordered" evidence="1">
    <location>
        <begin position="154"/>
        <end position="209"/>
    </location>
</feature>
<dbReference type="EMBL" id="JBHSXS010000058">
    <property type="protein sequence ID" value="MFC6886718.1"/>
    <property type="molecule type" value="Genomic_DNA"/>
</dbReference>
<dbReference type="PROSITE" id="PS51318">
    <property type="entry name" value="TAT"/>
    <property type="match status" value="1"/>
</dbReference>
<evidence type="ECO:0000256" key="1">
    <source>
        <dbReference type="SAM" id="MobiDB-lite"/>
    </source>
</evidence>
<evidence type="ECO:0000256" key="2">
    <source>
        <dbReference type="SAM" id="Phobius"/>
    </source>
</evidence>
<dbReference type="Pfam" id="PF07987">
    <property type="entry name" value="DUF1775"/>
    <property type="match status" value="1"/>
</dbReference>
<dbReference type="Gene3D" id="2.60.40.2230">
    <property type="entry name" value="Uncharacterised protein YcnI-like PF07987, DUF1775"/>
    <property type="match status" value="1"/>
</dbReference>
<feature type="domain" description="YncI copper-binding" evidence="4">
    <location>
        <begin position="32"/>
        <end position="177"/>
    </location>
</feature>
<gene>
    <name evidence="5" type="ORF">ACFQKB_43635</name>
</gene>
<keyword evidence="2" id="KW-0812">Transmembrane</keyword>
<keyword evidence="6" id="KW-1185">Reference proteome</keyword>
<dbReference type="InterPro" id="IPR006311">
    <property type="entry name" value="TAT_signal"/>
</dbReference>
<dbReference type="RefSeq" id="WP_160821463.1">
    <property type="nucleotide sequence ID" value="NZ_JBHSXE010000001.1"/>
</dbReference>
<feature type="signal peptide" evidence="3">
    <location>
        <begin position="1"/>
        <end position="28"/>
    </location>
</feature>
<name>A0ABW2D1E7_9ACTN</name>
<dbReference type="Proteomes" id="UP001596380">
    <property type="component" value="Unassembled WGS sequence"/>
</dbReference>
<keyword evidence="2" id="KW-0472">Membrane</keyword>
<dbReference type="InterPro" id="IPR038507">
    <property type="entry name" value="YcnI-like_sf"/>
</dbReference>
<dbReference type="CDD" id="cd08545">
    <property type="entry name" value="YcnI_like"/>
    <property type="match status" value="1"/>
</dbReference>
<proteinExistence type="predicted"/>